<evidence type="ECO:0000313" key="5">
    <source>
        <dbReference type="Proteomes" id="UP000823749"/>
    </source>
</evidence>
<keyword evidence="2" id="KW-0806">Transcription termination</keyword>
<evidence type="ECO:0000256" key="2">
    <source>
        <dbReference type="ARBA" id="ARBA00022472"/>
    </source>
</evidence>
<dbReference type="PANTHER" id="PTHR13068">
    <property type="entry name" value="CGI-12 PROTEIN-RELATED"/>
    <property type="match status" value="1"/>
</dbReference>
<dbReference type="Proteomes" id="UP000823749">
    <property type="component" value="Chromosome 13"/>
</dbReference>
<accession>A0AAV6HKB9</accession>
<dbReference type="FunFam" id="1.25.70.10:FF:000001">
    <property type="entry name" value="Mitochondrial transcription termination factor-like"/>
    <property type="match status" value="1"/>
</dbReference>
<comment type="similarity">
    <text evidence="1">Belongs to the mTERF family.</text>
</comment>
<reference evidence="4 5" key="1">
    <citation type="submission" date="2020-08" db="EMBL/GenBank/DDBJ databases">
        <title>Plant Genome Project.</title>
        <authorList>
            <person name="Zhang R.-G."/>
        </authorList>
    </citation>
    <scope>NUCLEOTIDE SEQUENCE [LARGE SCALE GENOMIC DNA]</scope>
    <source>
        <strain evidence="4">WSP0</strain>
        <tissue evidence="4">Leaf</tissue>
    </source>
</reference>
<name>A0AAV6HKB9_9ERIC</name>
<dbReference type="PANTHER" id="PTHR13068:SF133">
    <property type="entry name" value="MITOCHONDRIAL TRANSCRIPTION TERMINATION FACTOR FAMILY PROTEIN"/>
    <property type="match status" value="1"/>
</dbReference>
<comment type="caution">
    <text evidence="4">The sequence shown here is derived from an EMBL/GenBank/DDBJ whole genome shotgun (WGS) entry which is preliminary data.</text>
</comment>
<keyword evidence="2" id="KW-0804">Transcription</keyword>
<dbReference type="AlphaFoldDB" id="A0AAV6HKB9"/>
<dbReference type="Gene3D" id="1.25.70.10">
    <property type="entry name" value="Transcription termination factor 3, mitochondrial"/>
    <property type="match status" value="1"/>
</dbReference>
<dbReference type="GO" id="GO:0006353">
    <property type="term" value="P:DNA-templated transcription termination"/>
    <property type="evidence" value="ECO:0007669"/>
    <property type="project" value="UniProtKB-KW"/>
</dbReference>
<keyword evidence="2" id="KW-0805">Transcription regulation</keyword>
<dbReference type="GO" id="GO:0003676">
    <property type="term" value="F:nucleic acid binding"/>
    <property type="evidence" value="ECO:0007669"/>
    <property type="project" value="InterPro"/>
</dbReference>
<dbReference type="InterPro" id="IPR038538">
    <property type="entry name" value="MTERF_sf"/>
</dbReference>
<organism evidence="4 5">
    <name type="scientific">Rhododendron griersonianum</name>
    <dbReference type="NCBI Taxonomy" id="479676"/>
    <lineage>
        <taxon>Eukaryota</taxon>
        <taxon>Viridiplantae</taxon>
        <taxon>Streptophyta</taxon>
        <taxon>Embryophyta</taxon>
        <taxon>Tracheophyta</taxon>
        <taxon>Spermatophyta</taxon>
        <taxon>Magnoliopsida</taxon>
        <taxon>eudicotyledons</taxon>
        <taxon>Gunneridae</taxon>
        <taxon>Pentapetalae</taxon>
        <taxon>asterids</taxon>
        <taxon>Ericales</taxon>
        <taxon>Ericaceae</taxon>
        <taxon>Ericoideae</taxon>
        <taxon>Rhodoreae</taxon>
        <taxon>Rhododendron</taxon>
    </lineage>
</organism>
<keyword evidence="3" id="KW-0809">Transit peptide</keyword>
<evidence type="ECO:0000256" key="1">
    <source>
        <dbReference type="ARBA" id="ARBA00007692"/>
    </source>
</evidence>
<keyword evidence="5" id="KW-1185">Reference proteome</keyword>
<sequence length="398" mass="44838">MSCKRVALVLLTKTRPSYDLPQKLLRSAILNLVKSFSSKRRKPDEQSFTVSYLISSCGLSPQTALSASQKVNFRSAEQPDSVLALLRNHGFTDIHISRLTKRYPALLSSDPKNTLLPKLEFFESIGIPSADLAKVCSSYPTLLACSLSNQIIPVYNYLKHVILLDDMQVGKSLRYSPRLFSSNLENNIVPKIATLREVNVPASTLSFLVTYFPSVLLQNSKKFDKIVKEVVEMGVNPSKMMFFRVLSMMFGLSKSTWEHKMEVYRKCGWSEDDLQLALKTYPPYMSLSEKKITSAMDLLVNKMGWKPAAIAKVPRVLTYSLKRTIPRCLVLKVLMLKGLISKDVCLSTVLIKTDKFFLDRFVTRYAEAVPQLLDVFNGKVSLAELGIESAEPCLRKLS</sequence>
<proteinExistence type="inferred from homology"/>
<gene>
    <name evidence="4" type="ORF">RHGRI_035643</name>
</gene>
<dbReference type="InterPro" id="IPR003690">
    <property type="entry name" value="MTERF"/>
</dbReference>
<evidence type="ECO:0000313" key="4">
    <source>
        <dbReference type="EMBL" id="KAG5514303.1"/>
    </source>
</evidence>
<dbReference type="Pfam" id="PF02536">
    <property type="entry name" value="mTERF"/>
    <property type="match status" value="1"/>
</dbReference>
<dbReference type="SMART" id="SM00733">
    <property type="entry name" value="Mterf"/>
    <property type="match status" value="7"/>
</dbReference>
<evidence type="ECO:0000256" key="3">
    <source>
        <dbReference type="ARBA" id="ARBA00022946"/>
    </source>
</evidence>
<dbReference type="EMBL" id="JACTNZ010000013">
    <property type="protein sequence ID" value="KAG5514303.1"/>
    <property type="molecule type" value="Genomic_DNA"/>
</dbReference>
<protein>
    <submittedName>
        <fullName evidence="4">Uncharacterized protein</fullName>
    </submittedName>
</protein>